<evidence type="ECO:0000313" key="1">
    <source>
        <dbReference type="EMBL" id="KAA1252815.1"/>
    </source>
</evidence>
<dbReference type="AlphaFoldDB" id="A0A5Q6PD75"/>
<gene>
    <name evidence="1" type="ORF">F0M16_21010</name>
</gene>
<organism evidence="1 2">
    <name type="scientific">Vibrio cholerae</name>
    <dbReference type="NCBI Taxonomy" id="666"/>
    <lineage>
        <taxon>Bacteria</taxon>
        <taxon>Pseudomonadati</taxon>
        <taxon>Pseudomonadota</taxon>
        <taxon>Gammaproteobacteria</taxon>
        <taxon>Vibrionales</taxon>
        <taxon>Vibrionaceae</taxon>
        <taxon>Vibrio</taxon>
    </lineage>
</organism>
<accession>A0A5Q6PD75</accession>
<name>A0A5Q6PD75_VIBCL</name>
<dbReference type="EMBL" id="VUAA01000038">
    <property type="protein sequence ID" value="KAA1252815.1"/>
    <property type="molecule type" value="Genomic_DNA"/>
</dbReference>
<comment type="caution">
    <text evidence="1">The sequence shown here is derived from an EMBL/GenBank/DDBJ whole genome shotgun (WGS) entry which is preliminary data.</text>
</comment>
<proteinExistence type="predicted"/>
<protein>
    <submittedName>
        <fullName evidence="1">Uncharacterized protein</fullName>
    </submittedName>
</protein>
<evidence type="ECO:0000313" key="2">
    <source>
        <dbReference type="Proteomes" id="UP000323225"/>
    </source>
</evidence>
<sequence length="100" mass="11014">MMDKALFDGIILFSKDQGVYLGSFIGLGFWSNLDPVGQVSAVTFKNESEAKRFIESWDCEPPADLQYLSVKTVSEHSATIKECVEAGADAWVPDIEASKH</sequence>
<reference evidence="1 2" key="1">
    <citation type="submission" date="2019-09" db="EMBL/GenBank/DDBJ databases">
        <authorList>
            <person name="Kritzky A."/>
            <person name="Schelkanova E.Y."/>
            <person name="Alkhova Z.V."/>
            <person name="Smirnova N.I."/>
        </authorList>
    </citation>
    <scope>NUCLEOTIDE SEQUENCE [LARGE SCALE GENOMIC DNA]</scope>
    <source>
        <strain evidence="1 2">M1526</strain>
    </source>
</reference>
<dbReference type="Proteomes" id="UP000323225">
    <property type="component" value="Unassembled WGS sequence"/>
</dbReference>